<reference evidence="2 3" key="1">
    <citation type="journal article" date="2019" name="Int. J. Syst. Evol. Microbiol.">
        <title>The Global Catalogue of Microorganisms (GCM) 10K type strain sequencing project: providing services to taxonomists for standard genome sequencing and annotation.</title>
        <authorList>
            <consortium name="The Broad Institute Genomics Platform"/>
            <consortium name="The Broad Institute Genome Sequencing Center for Infectious Disease"/>
            <person name="Wu L."/>
            <person name="Ma J."/>
        </authorList>
    </citation>
    <scope>NUCLEOTIDE SEQUENCE [LARGE SCALE GENOMIC DNA]</scope>
    <source>
        <strain evidence="2 3">JCM 6922</strain>
    </source>
</reference>
<keyword evidence="3" id="KW-1185">Reference proteome</keyword>
<organism evidence="2 3">
    <name type="scientific">Streptomyces glaucus</name>
    <dbReference type="NCBI Taxonomy" id="284029"/>
    <lineage>
        <taxon>Bacteria</taxon>
        <taxon>Bacillati</taxon>
        <taxon>Actinomycetota</taxon>
        <taxon>Actinomycetes</taxon>
        <taxon>Kitasatosporales</taxon>
        <taxon>Streptomycetaceae</taxon>
        <taxon>Streptomyces</taxon>
    </lineage>
</organism>
<feature type="transmembrane region" description="Helical" evidence="1">
    <location>
        <begin position="73"/>
        <end position="94"/>
    </location>
</feature>
<evidence type="ECO:0008006" key="4">
    <source>
        <dbReference type="Google" id="ProtNLM"/>
    </source>
</evidence>
<gene>
    <name evidence="2" type="ORF">GCM10010421_42300</name>
</gene>
<dbReference type="NCBIfam" id="NF046119">
    <property type="entry name" value="memb_SCO4225"/>
    <property type="match status" value="1"/>
</dbReference>
<protein>
    <recommendedName>
        <fullName evidence="4">Secreted protein</fullName>
    </recommendedName>
</protein>
<dbReference type="RefSeq" id="WP_344605785.1">
    <property type="nucleotide sequence ID" value="NZ_BAAATK010000028.1"/>
</dbReference>
<dbReference type="InterPro" id="IPR057702">
    <property type="entry name" value="DUF7942"/>
</dbReference>
<sequence>MTVSDRSSARRPNKAVGDIIALAYLVLCAALLIGAFAVTAADDTGESMAAVVPLLAAAPVGLVALALPGDGPATLIAAVVLGASANAAAIWWCARALRRGGDAGPVS</sequence>
<dbReference type="Pfam" id="PF25637">
    <property type="entry name" value="DUF7942"/>
    <property type="match status" value="1"/>
</dbReference>
<proteinExistence type="predicted"/>
<evidence type="ECO:0000256" key="1">
    <source>
        <dbReference type="SAM" id="Phobius"/>
    </source>
</evidence>
<evidence type="ECO:0000313" key="2">
    <source>
        <dbReference type="EMBL" id="GAA2446307.1"/>
    </source>
</evidence>
<dbReference type="Proteomes" id="UP001500460">
    <property type="component" value="Unassembled WGS sequence"/>
</dbReference>
<name>A0ABN3K467_9ACTN</name>
<feature type="transmembrane region" description="Helical" evidence="1">
    <location>
        <begin position="48"/>
        <end position="67"/>
    </location>
</feature>
<keyword evidence="1" id="KW-0472">Membrane</keyword>
<keyword evidence="1" id="KW-0812">Transmembrane</keyword>
<evidence type="ECO:0000313" key="3">
    <source>
        <dbReference type="Proteomes" id="UP001500460"/>
    </source>
</evidence>
<accession>A0ABN3K467</accession>
<comment type="caution">
    <text evidence="2">The sequence shown here is derived from an EMBL/GenBank/DDBJ whole genome shotgun (WGS) entry which is preliminary data.</text>
</comment>
<feature type="transmembrane region" description="Helical" evidence="1">
    <location>
        <begin position="20"/>
        <end position="41"/>
    </location>
</feature>
<keyword evidence="1" id="KW-1133">Transmembrane helix</keyword>
<dbReference type="EMBL" id="BAAATK010000028">
    <property type="protein sequence ID" value="GAA2446307.1"/>
    <property type="molecule type" value="Genomic_DNA"/>
</dbReference>